<dbReference type="RefSeq" id="WP_283434051.1">
    <property type="nucleotide sequence ID" value="NZ_FXUG01000011.1"/>
</dbReference>
<evidence type="ECO:0000313" key="5">
    <source>
        <dbReference type="Proteomes" id="UP001158067"/>
    </source>
</evidence>
<protein>
    <submittedName>
        <fullName evidence="4">dTDP-4-amino-4,6-dideoxygalactose transaminase</fullName>
    </submittedName>
</protein>
<evidence type="ECO:0000313" key="4">
    <source>
        <dbReference type="EMBL" id="SMP68560.1"/>
    </source>
</evidence>
<comment type="similarity">
    <text evidence="2 3">Belongs to the DegT/DnrJ/EryC1 family.</text>
</comment>
<dbReference type="Gene3D" id="3.90.1150.10">
    <property type="entry name" value="Aspartate Aminotransferase, domain 1"/>
    <property type="match status" value="1"/>
</dbReference>
<comment type="caution">
    <text evidence="4">The sequence shown here is derived from an EMBL/GenBank/DDBJ whole genome shotgun (WGS) entry which is preliminary data.</text>
</comment>
<sequence>MSTETSLPAIPLVDLQTQSRAIKEDVLARIGDVIDGARYILGSEVAEFEKQFASYCNVDHCVGMANGTEALHMALKALEIGAGDEVITAGNSFAATAFAIAYSGAEAVFVDIDPFDFNIDASLIEQAITPRTKAIMPVHLYGQPARMNEIREIARRHNLRIIEDSAQGHGGEINGERCGSFGDIGCFSFYPGKNLGAFGDGGAVTTNDPELAEKLNLLRNYGQKQKNKHDTLGFNCRLDTVQACVLLSKMRFIEEWTENRRQVADWYREELKDVNIALPQAHEDCRHVYHLFVVRTPQRDAMIAELAKQNIFCGVHYPHPLNTAGPFVTAPTFPQGLPVCTQLAGEICSLPMYPEMTREHVVRVAEAVGNFVAQQESASGVV</sequence>
<dbReference type="InterPro" id="IPR000653">
    <property type="entry name" value="DegT/StrS_aminotransferase"/>
</dbReference>
<evidence type="ECO:0000256" key="2">
    <source>
        <dbReference type="ARBA" id="ARBA00037999"/>
    </source>
</evidence>
<reference evidence="4 5" key="1">
    <citation type="submission" date="2017-05" db="EMBL/GenBank/DDBJ databases">
        <authorList>
            <person name="Varghese N."/>
            <person name="Submissions S."/>
        </authorList>
    </citation>
    <scope>NUCLEOTIDE SEQUENCE [LARGE SCALE GENOMIC DNA]</scope>
    <source>
        <strain evidence="4 5">DSM 25457</strain>
    </source>
</reference>
<proteinExistence type="inferred from homology"/>
<dbReference type="InterPro" id="IPR015421">
    <property type="entry name" value="PyrdxlP-dep_Trfase_major"/>
</dbReference>
<dbReference type="PANTHER" id="PTHR30244:SF36">
    <property type="entry name" value="3-OXO-GLUCOSE-6-PHOSPHATE:GLUTAMATE AMINOTRANSFERASE"/>
    <property type="match status" value="1"/>
</dbReference>
<evidence type="ECO:0000256" key="3">
    <source>
        <dbReference type="RuleBase" id="RU004508"/>
    </source>
</evidence>
<keyword evidence="5" id="KW-1185">Reference proteome</keyword>
<dbReference type="EMBL" id="FXUG01000011">
    <property type="protein sequence ID" value="SMP68560.1"/>
    <property type="molecule type" value="Genomic_DNA"/>
</dbReference>
<dbReference type="Pfam" id="PF01041">
    <property type="entry name" value="DegT_DnrJ_EryC1"/>
    <property type="match status" value="1"/>
</dbReference>
<organism evidence="4 5">
    <name type="scientific">Neorhodopirellula lusitana</name>
    <dbReference type="NCBI Taxonomy" id="445327"/>
    <lineage>
        <taxon>Bacteria</taxon>
        <taxon>Pseudomonadati</taxon>
        <taxon>Planctomycetota</taxon>
        <taxon>Planctomycetia</taxon>
        <taxon>Pirellulales</taxon>
        <taxon>Pirellulaceae</taxon>
        <taxon>Neorhodopirellula</taxon>
    </lineage>
</organism>
<dbReference type="SUPFAM" id="SSF53383">
    <property type="entry name" value="PLP-dependent transferases"/>
    <property type="match status" value="1"/>
</dbReference>
<keyword evidence="1 3" id="KW-0663">Pyridoxal phosphate</keyword>
<accession>A0ABY1QER4</accession>
<dbReference type="PANTHER" id="PTHR30244">
    <property type="entry name" value="TRANSAMINASE"/>
    <property type="match status" value="1"/>
</dbReference>
<dbReference type="InterPro" id="IPR015424">
    <property type="entry name" value="PyrdxlP-dep_Trfase"/>
</dbReference>
<name>A0ABY1QER4_9BACT</name>
<dbReference type="Proteomes" id="UP001158067">
    <property type="component" value="Unassembled WGS sequence"/>
</dbReference>
<gene>
    <name evidence="4" type="ORF">SAMN06265222_11182</name>
</gene>
<evidence type="ECO:0000256" key="1">
    <source>
        <dbReference type="ARBA" id="ARBA00022898"/>
    </source>
</evidence>
<dbReference type="InterPro" id="IPR015422">
    <property type="entry name" value="PyrdxlP-dep_Trfase_small"/>
</dbReference>
<dbReference type="Gene3D" id="3.40.640.10">
    <property type="entry name" value="Type I PLP-dependent aspartate aminotransferase-like (Major domain)"/>
    <property type="match status" value="1"/>
</dbReference>
<dbReference type="CDD" id="cd00616">
    <property type="entry name" value="AHBA_syn"/>
    <property type="match status" value="1"/>
</dbReference>
<dbReference type="PIRSF" id="PIRSF000390">
    <property type="entry name" value="PLP_StrS"/>
    <property type="match status" value="1"/>
</dbReference>